<keyword evidence="9" id="KW-0472">Membrane</keyword>
<evidence type="ECO:0000256" key="4">
    <source>
        <dbReference type="ARBA" id="ARBA00022679"/>
    </source>
</evidence>
<sequence>PAPFLLILVPSAPSHLEQRLAVRDTWGGPWQGSETPKTRTIFVLGIPPEPPAQRELLLESRQHRDMLQGDFGDSYANLTLKTLLLLRWARSCCGGAEFVLKADDDVVHWGVAPNRDPRSRHHVPEGLYGAPRFPPYCSGTAYVLSRQAVLAILGAAPGVPRVAPEDVWVGLCARRAGVAA</sequence>
<keyword evidence="3 10" id="KW-0328">Glycosyltransferase</keyword>
<evidence type="ECO:0000256" key="10">
    <source>
        <dbReference type="RuleBase" id="RU363063"/>
    </source>
</evidence>
<dbReference type="PANTHER" id="PTHR11214:SF378">
    <property type="entry name" value="BETA-1,3-GALACTOSYLTRANSFERASE 4"/>
    <property type="match status" value="1"/>
</dbReference>
<comment type="similarity">
    <text evidence="2 10">Belongs to the glycosyltransferase 31 family.</text>
</comment>
<dbReference type="InterPro" id="IPR002659">
    <property type="entry name" value="Glyco_trans_31"/>
</dbReference>
<dbReference type="AlphaFoldDB" id="A0A7K9PBS5"/>
<evidence type="ECO:0000313" key="11">
    <source>
        <dbReference type="EMBL" id="NXH96325.1"/>
    </source>
</evidence>
<dbReference type="Proteomes" id="UP000570547">
    <property type="component" value="Unassembled WGS sequence"/>
</dbReference>
<evidence type="ECO:0000256" key="6">
    <source>
        <dbReference type="ARBA" id="ARBA00022968"/>
    </source>
</evidence>
<accession>A0A7K9PBS5</accession>
<evidence type="ECO:0000256" key="2">
    <source>
        <dbReference type="ARBA" id="ARBA00008661"/>
    </source>
</evidence>
<proteinExistence type="inferred from homology"/>
<evidence type="ECO:0000256" key="1">
    <source>
        <dbReference type="ARBA" id="ARBA00004323"/>
    </source>
</evidence>
<keyword evidence="7" id="KW-1133">Transmembrane helix</keyword>
<evidence type="ECO:0000256" key="7">
    <source>
        <dbReference type="ARBA" id="ARBA00022989"/>
    </source>
</evidence>
<gene>
    <name evidence="11" type="primary">B3galt4</name>
    <name evidence="11" type="ORF">PACPHI_R14990</name>
</gene>
<dbReference type="PANTHER" id="PTHR11214">
    <property type="entry name" value="BETA-1,3-N-ACETYLGLUCOSAMINYLTRANSFERASE"/>
    <property type="match status" value="1"/>
</dbReference>
<dbReference type="EC" id="2.4.1.-" evidence="10"/>
<keyword evidence="12" id="KW-1185">Reference proteome</keyword>
<feature type="non-terminal residue" evidence="11">
    <location>
        <position position="180"/>
    </location>
</feature>
<keyword evidence="8 10" id="KW-0333">Golgi apparatus</keyword>
<keyword evidence="4 11" id="KW-0808">Transferase</keyword>
<evidence type="ECO:0000256" key="3">
    <source>
        <dbReference type="ARBA" id="ARBA00022676"/>
    </source>
</evidence>
<evidence type="ECO:0000256" key="8">
    <source>
        <dbReference type="ARBA" id="ARBA00023034"/>
    </source>
</evidence>
<comment type="caution">
    <text evidence="11">The sequence shown here is derived from an EMBL/GenBank/DDBJ whole genome shotgun (WGS) entry which is preliminary data.</text>
</comment>
<protein>
    <recommendedName>
        <fullName evidence="10">Hexosyltransferase</fullName>
        <ecNumber evidence="10">2.4.1.-</ecNumber>
    </recommendedName>
</protein>
<keyword evidence="6" id="KW-0735">Signal-anchor</keyword>
<comment type="subcellular location">
    <subcellularLocation>
        <location evidence="1 10">Golgi apparatus membrane</location>
        <topology evidence="1 10">Single-pass type II membrane protein</topology>
    </subcellularLocation>
</comment>
<organism evidence="11 12">
    <name type="scientific">Pachycephala philippinensis</name>
    <name type="common">yellow-belllied whistler</name>
    <dbReference type="NCBI Taxonomy" id="449367"/>
    <lineage>
        <taxon>Eukaryota</taxon>
        <taxon>Metazoa</taxon>
        <taxon>Chordata</taxon>
        <taxon>Craniata</taxon>
        <taxon>Vertebrata</taxon>
        <taxon>Euteleostomi</taxon>
        <taxon>Archelosauria</taxon>
        <taxon>Archosauria</taxon>
        <taxon>Dinosauria</taxon>
        <taxon>Saurischia</taxon>
        <taxon>Theropoda</taxon>
        <taxon>Coelurosauria</taxon>
        <taxon>Aves</taxon>
        <taxon>Neognathae</taxon>
        <taxon>Neoaves</taxon>
        <taxon>Telluraves</taxon>
        <taxon>Australaves</taxon>
        <taxon>Passeriformes</taxon>
        <taxon>Corvoidea</taxon>
        <taxon>Pachycephalidae</taxon>
        <taxon>Pachycephala</taxon>
    </lineage>
</organism>
<evidence type="ECO:0000256" key="5">
    <source>
        <dbReference type="ARBA" id="ARBA00022692"/>
    </source>
</evidence>
<dbReference type="Pfam" id="PF01762">
    <property type="entry name" value="Galactosyl_T"/>
    <property type="match status" value="2"/>
</dbReference>
<name>A0A7K9PBS5_9CORV</name>
<keyword evidence="5" id="KW-0812">Transmembrane</keyword>
<evidence type="ECO:0000313" key="12">
    <source>
        <dbReference type="Proteomes" id="UP000570547"/>
    </source>
</evidence>
<dbReference type="GO" id="GO:0000139">
    <property type="term" value="C:Golgi membrane"/>
    <property type="evidence" value="ECO:0007669"/>
    <property type="project" value="UniProtKB-SubCell"/>
</dbReference>
<evidence type="ECO:0000256" key="9">
    <source>
        <dbReference type="ARBA" id="ARBA00023136"/>
    </source>
</evidence>
<dbReference type="GO" id="GO:0016758">
    <property type="term" value="F:hexosyltransferase activity"/>
    <property type="evidence" value="ECO:0007669"/>
    <property type="project" value="InterPro"/>
</dbReference>
<dbReference type="Gene3D" id="3.90.550.50">
    <property type="match status" value="1"/>
</dbReference>
<dbReference type="GO" id="GO:0006493">
    <property type="term" value="P:protein O-linked glycosylation"/>
    <property type="evidence" value="ECO:0007669"/>
    <property type="project" value="TreeGrafter"/>
</dbReference>
<feature type="non-terminal residue" evidence="11">
    <location>
        <position position="1"/>
    </location>
</feature>
<reference evidence="11 12" key="1">
    <citation type="submission" date="2019-09" db="EMBL/GenBank/DDBJ databases">
        <title>Bird 10,000 Genomes (B10K) Project - Family phase.</title>
        <authorList>
            <person name="Zhang G."/>
        </authorList>
    </citation>
    <scope>NUCLEOTIDE SEQUENCE [LARGE SCALE GENOMIC DNA]</scope>
    <source>
        <strain evidence="11">B10K-DU-001-28</strain>
        <tissue evidence="11">Muscle</tissue>
    </source>
</reference>
<dbReference type="EMBL" id="VWZT01004121">
    <property type="protein sequence ID" value="NXH96325.1"/>
    <property type="molecule type" value="Genomic_DNA"/>
</dbReference>